<keyword evidence="1" id="KW-0472">Membrane</keyword>
<comment type="caution">
    <text evidence="2">The sequence shown here is derived from an EMBL/GenBank/DDBJ whole genome shotgun (WGS) entry which is preliminary data.</text>
</comment>
<proteinExistence type="predicted"/>
<name>A0A4V2W234_9PAST</name>
<keyword evidence="1" id="KW-1133">Transmembrane helix</keyword>
<reference evidence="2 3" key="1">
    <citation type="submission" date="2019-03" db="EMBL/GenBank/DDBJ databases">
        <title>Genomic Encyclopedia of Type Strains, Phase IV (KMG-IV): sequencing the most valuable type-strain genomes for metagenomic binning, comparative biology and taxonomic classification.</title>
        <authorList>
            <person name="Goeker M."/>
        </authorList>
    </citation>
    <scope>NUCLEOTIDE SEQUENCE [LARGE SCALE GENOMIC DNA]</scope>
    <source>
        <strain evidence="2 3">DSM 28140</strain>
    </source>
</reference>
<keyword evidence="1" id="KW-0812">Transmembrane</keyword>
<dbReference type="AlphaFoldDB" id="A0A4V2W234"/>
<evidence type="ECO:0000256" key="1">
    <source>
        <dbReference type="SAM" id="Phobius"/>
    </source>
</evidence>
<evidence type="ECO:0000313" key="3">
    <source>
        <dbReference type="Proteomes" id="UP000294619"/>
    </source>
</evidence>
<feature type="transmembrane region" description="Helical" evidence="1">
    <location>
        <begin position="26"/>
        <end position="47"/>
    </location>
</feature>
<gene>
    <name evidence="2" type="ORF">EDC16_10663</name>
</gene>
<organism evidence="2 3">
    <name type="scientific">Testudinibacter aquarius</name>
    <dbReference type="NCBI Taxonomy" id="1524974"/>
    <lineage>
        <taxon>Bacteria</taxon>
        <taxon>Pseudomonadati</taxon>
        <taxon>Pseudomonadota</taxon>
        <taxon>Gammaproteobacteria</taxon>
        <taxon>Pasteurellales</taxon>
        <taxon>Pasteurellaceae</taxon>
        <taxon>Testudinibacter</taxon>
    </lineage>
</organism>
<evidence type="ECO:0000313" key="2">
    <source>
        <dbReference type="EMBL" id="TCV86509.1"/>
    </source>
</evidence>
<dbReference type="EMBL" id="SMCP01000006">
    <property type="protein sequence ID" value="TCV86509.1"/>
    <property type="molecule type" value="Genomic_DNA"/>
</dbReference>
<sequence length="50" mass="5494">MAAIGITLVLGGSYYLLYSVIRPKNLFPFFLAHALSDIFGVGILTYIETL</sequence>
<protein>
    <submittedName>
        <fullName evidence="2">Uncharacterized protein</fullName>
    </submittedName>
</protein>
<dbReference type="RefSeq" id="WP_157330485.1">
    <property type="nucleotide sequence ID" value="NZ_LEKL01000029.1"/>
</dbReference>
<accession>A0A4V2W234</accession>
<dbReference type="Proteomes" id="UP000294619">
    <property type="component" value="Unassembled WGS sequence"/>
</dbReference>